<accession>A0ACC2JJK3</accession>
<organism evidence="1 2">
    <name type="scientific">Lasiodiplodia mahajangana</name>
    <dbReference type="NCBI Taxonomy" id="1108764"/>
    <lineage>
        <taxon>Eukaryota</taxon>
        <taxon>Fungi</taxon>
        <taxon>Dikarya</taxon>
        <taxon>Ascomycota</taxon>
        <taxon>Pezizomycotina</taxon>
        <taxon>Dothideomycetes</taxon>
        <taxon>Dothideomycetes incertae sedis</taxon>
        <taxon>Botryosphaeriales</taxon>
        <taxon>Botryosphaeriaceae</taxon>
        <taxon>Lasiodiplodia</taxon>
    </lineage>
</organism>
<comment type="caution">
    <text evidence="1">The sequence shown here is derived from an EMBL/GenBank/DDBJ whole genome shotgun (WGS) entry which is preliminary data.</text>
</comment>
<proteinExistence type="predicted"/>
<reference evidence="1" key="1">
    <citation type="submission" date="2022-12" db="EMBL/GenBank/DDBJ databases">
        <title>Genome Sequence of Lasiodiplodia mahajangana.</title>
        <authorList>
            <person name="Buettner E."/>
        </authorList>
    </citation>
    <scope>NUCLEOTIDE SEQUENCE</scope>
    <source>
        <strain evidence="1">VT137</strain>
    </source>
</reference>
<protein>
    <submittedName>
        <fullName evidence="1">Uncharacterized protein</fullName>
    </submittedName>
</protein>
<keyword evidence="2" id="KW-1185">Reference proteome</keyword>
<sequence>MPKIKFENQVRPAPIRLGSGTKAGSEYVRSPYPTESLAQASPSSLPTPIVDKRKIYHLTQKALPSELEENIYSYLCAYWPPEGLFVTCSSSLLTVTRDWELVAPHLRQDADATNFVRAHHIHVQFLYDNVGKWRSIARDIRAYILFKHDIRDVAVGFGFYDGDGNISAWYPPKVDKAKLKEFFEDDESRGTCWDENVEDTEEQGDSLTVLHTEGETNIIRTEVAPPSLRTQGSSIVLCS</sequence>
<dbReference type="Proteomes" id="UP001153332">
    <property type="component" value="Unassembled WGS sequence"/>
</dbReference>
<gene>
    <name evidence="1" type="ORF">O1611_g6168</name>
</gene>
<dbReference type="EMBL" id="JAPUUL010001415">
    <property type="protein sequence ID" value="KAJ8127467.1"/>
    <property type="molecule type" value="Genomic_DNA"/>
</dbReference>
<evidence type="ECO:0000313" key="1">
    <source>
        <dbReference type="EMBL" id="KAJ8127467.1"/>
    </source>
</evidence>
<name>A0ACC2JJK3_9PEZI</name>
<evidence type="ECO:0000313" key="2">
    <source>
        <dbReference type="Proteomes" id="UP001153332"/>
    </source>
</evidence>